<dbReference type="Proteomes" id="UP000092460">
    <property type="component" value="Unassembled WGS sequence"/>
</dbReference>
<dbReference type="EnsemblMetazoa" id="GPPI040336-RA">
    <property type="protein sequence ID" value="GPPI040336-PA"/>
    <property type="gene ID" value="GPPI040336"/>
</dbReference>
<organism evidence="1 2">
    <name type="scientific">Glossina palpalis gambiensis</name>
    <dbReference type="NCBI Taxonomy" id="67801"/>
    <lineage>
        <taxon>Eukaryota</taxon>
        <taxon>Metazoa</taxon>
        <taxon>Ecdysozoa</taxon>
        <taxon>Arthropoda</taxon>
        <taxon>Hexapoda</taxon>
        <taxon>Insecta</taxon>
        <taxon>Pterygota</taxon>
        <taxon>Neoptera</taxon>
        <taxon>Endopterygota</taxon>
        <taxon>Diptera</taxon>
        <taxon>Brachycera</taxon>
        <taxon>Muscomorpha</taxon>
        <taxon>Hippoboscoidea</taxon>
        <taxon>Glossinidae</taxon>
        <taxon>Glossina</taxon>
    </lineage>
</organism>
<keyword evidence="2" id="KW-1185">Reference proteome</keyword>
<protein>
    <submittedName>
        <fullName evidence="1">Uncharacterized protein</fullName>
    </submittedName>
</protein>
<reference evidence="1" key="2">
    <citation type="submission" date="2020-05" db="UniProtKB">
        <authorList>
            <consortium name="EnsemblMetazoa"/>
        </authorList>
    </citation>
    <scope>IDENTIFICATION</scope>
    <source>
        <strain evidence="1">IAEA</strain>
    </source>
</reference>
<sequence>MCCVKSALDIPAIWPSILPKIGVVLVEVLPPARCSDLELGLDVGTATLAGLLVSLLVEWQTLQLLLGIVLPFELCLLVNAIGISYNGIDITGILRKHTEWCERKRSSRGRDRGYDVATQSVTE</sequence>
<dbReference type="VEuPathDB" id="VectorBase:GPPI040336"/>
<evidence type="ECO:0000313" key="1">
    <source>
        <dbReference type="EnsemblMetazoa" id="GPPI040336-PA"/>
    </source>
</evidence>
<dbReference type="EMBL" id="JXJN01020344">
    <property type="status" value="NOT_ANNOTATED_CDS"/>
    <property type="molecule type" value="Genomic_DNA"/>
</dbReference>
<proteinExistence type="predicted"/>
<evidence type="ECO:0000313" key="2">
    <source>
        <dbReference type="Proteomes" id="UP000092460"/>
    </source>
</evidence>
<accession>A0A1B0BTT2</accession>
<name>A0A1B0BTT2_9MUSC</name>
<dbReference type="AlphaFoldDB" id="A0A1B0BTT2"/>
<reference evidence="2" key="1">
    <citation type="submission" date="2015-01" db="EMBL/GenBank/DDBJ databases">
        <authorList>
            <person name="Aksoy S."/>
            <person name="Warren W."/>
            <person name="Wilson R.K."/>
        </authorList>
    </citation>
    <scope>NUCLEOTIDE SEQUENCE [LARGE SCALE GENOMIC DNA]</scope>
    <source>
        <strain evidence="2">IAEA</strain>
    </source>
</reference>